<dbReference type="SMART" id="SM00183">
    <property type="entry name" value="NAT_PEP"/>
    <property type="match status" value="1"/>
</dbReference>
<feature type="compositionally biased region" description="Low complexity" evidence="6">
    <location>
        <begin position="57"/>
        <end position="67"/>
    </location>
</feature>
<dbReference type="GO" id="GO:0097746">
    <property type="term" value="P:blood vessel diameter maintenance"/>
    <property type="evidence" value="ECO:0007669"/>
    <property type="project" value="UniProtKB-KW"/>
</dbReference>
<proteinExistence type="inferred from homology"/>
<dbReference type="PANTHER" id="PTHR12167:SF5">
    <property type="entry name" value="C-TYPE NATRIURETIC PEPTIDE 3-LIKE PRECURSOR"/>
    <property type="match status" value="1"/>
</dbReference>
<keyword evidence="8" id="KW-1185">Reference proteome</keyword>
<organism evidence="7 8">
    <name type="scientific">Danionella cerebrum</name>
    <dbReference type="NCBI Taxonomy" id="2873325"/>
    <lineage>
        <taxon>Eukaryota</taxon>
        <taxon>Metazoa</taxon>
        <taxon>Chordata</taxon>
        <taxon>Craniata</taxon>
        <taxon>Vertebrata</taxon>
        <taxon>Euteleostomi</taxon>
        <taxon>Actinopterygii</taxon>
        <taxon>Neopterygii</taxon>
        <taxon>Teleostei</taxon>
        <taxon>Ostariophysi</taxon>
        <taxon>Cypriniformes</taxon>
        <taxon>Danionidae</taxon>
        <taxon>Danioninae</taxon>
        <taxon>Danionella</taxon>
    </lineage>
</organism>
<feature type="region of interest" description="Disordered" evidence="6">
    <location>
        <begin position="43"/>
        <end position="69"/>
    </location>
</feature>
<evidence type="ECO:0000313" key="7">
    <source>
        <dbReference type="EMBL" id="TRY96822.1"/>
    </source>
</evidence>
<dbReference type="GO" id="GO:0005179">
    <property type="term" value="F:hormone activity"/>
    <property type="evidence" value="ECO:0007669"/>
    <property type="project" value="InterPro"/>
</dbReference>
<keyword evidence="4" id="KW-0165">Cleavage on pair of basic residues</keyword>
<evidence type="ECO:0000256" key="3">
    <source>
        <dbReference type="ARBA" id="ARBA00022525"/>
    </source>
</evidence>
<name>A0A553R3R5_9TELE</name>
<evidence type="ECO:0000256" key="6">
    <source>
        <dbReference type="SAM" id="MobiDB-lite"/>
    </source>
</evidence>
<dbReference type="OrthoDB" id="8834370at2759"/>
<dbReference type="PANTHER" id="PTHR12167">
    <property type="entry name" value="C-TYPE NATRIURETIC PEPTIDE"/>
    <property type="match status" value="1"/>
</dbReference>
<evidence type="ECO:0000256" key="5">
    <source>
        <dbReference type="ARBA" id="ARBA00022858"/>
    </source>
</evidence>
<keyword evidence="5" id="KW-0838">Vasoactive</keyword>
<gene>
    <name evidence="7" type="ORF">DNTS_015401</name>
</gene>
<comment type="caution">
    <text evidence="7">The sequence shown here is derived from an EMBL/GenBank/DDBJ whole genome shotgun (WGS) entry which is preliminary data.</text>
</comment>
<evidence type="ECO:0000313" key="8">
    <source>
        <dbReference type="Proteomes" id="UP000316079"/>
    </source>
</evidence>
<dbReference type="PROSITE" id="PS00263">
    <property type="entry name" value="NATRIURETIC_PEPTIDE"/>
    <property type="match status" value="1"/>
</dbReference>
<evidence type="ECO:0000256" key="2">
    <source>
        <dbReference type="ARBA" id="ARBA00009041"/>
    </source>
</evidence>
<dbReference type="AlphaFoldDB" id="A0A553R3R5"/>
<reference evidence="7 8" key="1">
    <citation type="journal article" date="2019" name="Sci. Data">
        <title>Hybrid genome assembly and annotation of Danionella translucida.</title>
        <authorList>
            <person name="Kadobianskyi M."/>
            <person name="Schulze L."/>
            <person name="Schuelke M."/>
            <person name="Judkewitz B."/>
        </authorList>
    </citation>
    <scope>NUCLEOTIDE SEQUENCE [LARGE SCALE GENOMIC DNA]</scope>
    <source>
        <strain evidence="7 8">Bolton</strain>
    </source>
</reference>
<accession>A0A553R3R5</accession>
<feature type="region of interest" description="Disordered" evidence="6">
    <location>
        <begin position="161"/>
        <end position="190"/>
    </location>
</feature>
<dbReference type="GO" id="GO:0006182">
    <property type="term" value="P:cGMP biosynthetic process"/>
    <property type="evidence" value="ECO:0007669"/>
    <property type="project" value="TreeGrafter"/>
</dbReference>
<dbReference type="InterPro" id="IPR000663">
    <property type="entry name" value="Natr_peptide"/>
</dbReference>
<comment type="similarity">
    <text evidence="2">Belongs to the natriuretic peptide family.</text>
</comment>
<dbReference type="Proteomes" id="UP000316079">
    <property type="component" value="Unassembled WGS sequence"/>
</dbReference>
<evidence type="ECO:0000256" key="4">
    <source>
        <dbReference type="ARBA" id="ARBA00022685"/>
    </source>
</evidence>
<dbReference type="EMBL" id="SRMA01025251">
    <property type="protein sequence ID" value="TRY96822.1"/>
    <property type="molecule type" value="Genomic_DNA"/>
</dbReference>
<dbReference type="Pfam" id="PF00212">
    <property type="entry name" value="ANP"/>
    <property type="match status" value="1"/>
</dbReference>
<keyword evidence="3" id="KW-0964">Secreted</keyword>
<comment type="subcellular location">
    <subcellularLocation>
        <location evidence="1">Secreted</location>
    </subcellularLocation>
</comment>
<dbReference type="GO" id="GO:0005576">
    <property type="term" value="C:extracellular region"/>
    <property type="evidence" value="ECO:0007669"/>
    <property type="project" value="UniProtKB-SubCell"/>
</dbReference>
<sequence length="463" mass="52062">MALRWLREQNLPRPSLTDTQALHRLTAGNKKLSVELKDATHTRACRVPPPNGHLHRPTAPATPADPTSSIQRKAHVMLLSSSAGFENEPFLLSGNTGSRVMKPKGHWKGLLSGGTSAARHTREVIIRHYPITKHQNPKPIELELQQKHTLTLYFSIWRESDRMKDSPPSHSRDKGVHRLRSKRGEAQQEERWGQTMYLPCTGSVPRAQLWKNVDRLSNLIVDIRITSYDMLLNHVLGTSSGHHRHHQQRPGSTASGRWSGAQDFHWSALLPPSVFWSGLERMLCPSLNMRSPPREHRRVFLGDRDESRDIKAGTWTRVSRDADLVLSSRKESLPPHNDLQHLHLLPLLSSAPKPAGSQCQTSFQLTAEAEAMCSPEQSLKQLLDAEESAEESLMDQKDARAEQLWHSDARNSALAGKDEAFERILGDLLSTSKRSWSRFKKGGLRSCFGVRLERIGSFSGLGC</sequence>
<dbReference type="GO" id="GO:0007168">
    <property type="term" value="P:receptor guanylyl cyclase signaling pathway"/>
    <property type="evidence" value="ECO:0007669"/>
    <property type="project" value="TreeGrafter"/>
</dbReference>
<evidence type="ECO:0000256" key="1">
    <source>
        <dbReference type="ARBA" id="ARBA00004613"/>
    </source>
</evidence>
<dbReference type="InterPro" id="IPR030480">
    <property type="entry name" value="Natr_peptide_CS"/>
</dbReference>
<protein>
    <submittedName>
        <fullName evidence="7">Uncharacterized protein</fullName>
    </submittedName>
</protein>
<dbReference type="STRING" id="623744.A0A553R3R5"/>